<keyword evidence="2" id="KW-1185">Reference proteome</keyword>
<proteinExistence type="predicted"/>
<gene>
    <name evidence="1" type="ORF">BDN72DRAFT_864626</name>
</gene>
<evidence type="ECO:0000313" key="2">
    <source>
        <dbReference type="Proteomes" id="UP000308600"/>
    </source>
</evidence>
<organism evidence="1 2">
    <name type="scientific">Pluteus cervinus</name>
    <dbReference type="NCBI Taxonomy" id="181527"/>
    <lineage>
        <taxon>Eukaryota</taxon>
        <taxon>Fungi</taxon>
        <taxon>Dikarya</taxon>
        <taxon>Basidiomycota</taxon>
        <taxon>Agaricomycotina</taxon>
        <taxon>Agaricomycetes</taxon>
        <taxon>Agaricomycetidae</taxon>
        <taxon>Agaricales</taxon>
        <taxon>Pluteineae</taxon>
        <taxon>Pluteaceae</taxon>
        <taxon>Pluteus</taxon>
    </lineage>
</organism>
<reference evidence="1 2" key="1">
    <citation type="journal article" date="2019" name="Nat. Ecol. Evol.">
        <title>Megaphylogeny resolves global patterns of mushroom evolution.</title>
        <authorList>
            <person name="Varga T."/>
            <person name="Krizsan K."/>
            <person name="Foldi C."/>
            <person name="Dima B."/>
            <person name="Sanchez-Garcia M."/>
            <person name="Sanchez-Ramirez S."/>
            <person name="Szollosi G.J."/>
            <person name="Szarkandi J.G."/>
            <person name="Papp V."/>
            <person name="Albert L."/>
            <person name="Andreopoulos W."/>
            <person name="Angelini C."/>
            <person name="Antonin V."/>
            <person name="Barry K.W."/>
            <person name="Bougher N.L."/>
            <person name="Buchanan P."/>
            <person name="Buyck B."/>
            <person name="Bense V."/>
            <person name="Catcheside P."/>
            <person name="Chovatia M."/>
            <person name="Cooper J."/>
            <person name="Damon W."/>
            <person name="Desjardin D."/>
            <person name="Finy P."/>
            <person name="Geml J."/>
            <person name="Haridas S."/>
            <person name="Hughes K."/>
            <person name="Justo A."/>
            <person name="Karasinski D."/>
            <person name="Kautmanova I."/>
            <person name="Kiss B."/>
            <person name="Kocsube S."/>
            <person name="Kotiranta H."/>
            <person name="LaButti K.M."/>
            <person name="Lechner B.E."/>
            <person name="Liimatainen K."/>
            <person name="Lipzen A."/>
            <person name="Lukacs Z."/>
            <person name="Mihaltcheva S."/>
            <person name="Morgado L.N."/>
            <person name="Niskanen T."/>
            <person name="Noordeloos M.E."/>
            <person name="Ohm R.A."/>
            <person name="Ortiz-Santana B."/>
            <person name="Ovrebo C."/>
            <person name="Racz N."/>
            <person name="Riley R."/>
            <person name="Savchenko A."/>
            <person name="Shiryaev A."/>
            <person name="Soop K."/>
            <person name="Spirin V."/>
            <person name="Szebenyi C."/>
            <person name="Tomsovsky M."/>
            <person name="Tulloss R.E."/>
            <person name="Uehling J."/>
            <person name="Grigoriev I.V."/>
            <person name="Vagvolgyi C."/>
            <person name="Papp T."/>
            <person name="Martin F.M."/>
            <person name="Miettinen O."/>
            <person name="Hibbett D.S."/>
            <person name="Nagy L.G."/>
        </authorList>
    </citation>
    <scope>NUCLEOTIDE SEQUENCE [LARGE SCALE GENOMIC DNA]</scope>
    <source>
        <strain evidence="1 2">NL-1719</strain>
    </source>
</reference>
<protein>
    <submittedName>
        <fullName evidence="1">Uncharacterized protein</fullName>
    </submittedName>
</protein>
<dbReference type="Proteomes" id="UP000308600">
    <property type="component" value="Unassembled WGS sequence"/>
</dbReference>
<name>A0ACD3A371_9AGAR</name>
<evidence type="ECO:0000313" key="1">
    <source>
        <dbReference type="EMBL" id="TFK60103.1"/>
    </source>
</evidence>
<sequence>MAIVRVSILWFEHEELTDGVHGVSVGAQSATMNRAAGNTTAQASTRPSVAGRSPLEPYLPGGYAAAISSFAPPPQASRSRNESMANQQANNAQMVRVTGRISGPRVTNRSPLITPTEELWDFAVLPFGIPDSTFNQDTMLTQVKPYKFSADVQLIKNLLECLENNGLLFTVSIPGVARSPEALWELMDAQLKAIMEQHRLAVKQELAPQSNTRAAEPGSFSGLSWRILNTKKQNGGQTYVLSSSTLMEVNFHIEGLRADKSLRKIANHYHPDRPLFWIGFRFGNVRGPISGLLLGAPSNEIHSCFPFQVYRFLRMINESQVVPCDQFPCEGTPSAGQSQSPTRRALGLSDRTLLRHALQRQVTEEGERPSYRAALLAHEREAWPSRPSPSATSLQSAHISQRAPRPIFASQESGRRGLRSQIDDTGVGDDANQRDAEMLDEGHRTETGELGGIPASMVRRPAGNPYFTEMDEWKTTVTRWNSEGMVVRPDTADISFSGPTCDVLVDAVIGLTIFHSPGGGGGTAHLGGEYIPPAGVILNNVPPSRWISISTKIRIGTTARGGSMATGNAPLRLVLQSSITKLTDIEVSGSFWSLSESYHTIDVFTEGICPMDRKRTLWASGVLVAAFMYKFLLGAYPISPFLILVCMCKSMTVLQFLTFEDVEALDPEKATTLQPWFDNIKSLDSVVSATDVGDPFLVLLRSCEMRSTNFRAPRSQAAHASLTQGLLGKVLLGHANVFIDEGISFFADGLDMRLEGGQGLMKSFRTPPGSRDEQDFKMRSEKAIRFVRGLYNRQILSVEDVLEALEFTTSDVENTANKLIFDLFQDRVVTWLRGRGHPAGSALEQAAVPSESPELFRARAFVKALSECVLLPANPARKLKVALTGVQSFKDGAGMPIAEVHACFNEVVVHVYNDWLLANLTNRSAEGQTEFEKWWHVYIMHNSGRYPHPTAFTTCDRGEVDRGASVITFIINGKGGIDRSNSFDVGSAQLHTHSCQTNIAEHVFPSRSPNSSVNTSGFILQTATTLKPENATRCTNPHLEIEPIEIIL</sequence>
<accession>A0ACD3A371</accession>
<dbReference type="EMBL" id="ML208831">
    <property type="protein sequence ID" value="TFK60103.1"/>
    <property type="molecule type" value="Genomic_DNA"/>
</dbReference>